<evidence type="ECO:0000313" key="3">
    <source>
        <dbReference type="Proteomes" id="UP001165363"/>
    </source>
</evidence>
<proteinExistence type="predicted"/>
<dbReference type="RefSeq" id="WP_249846647.1">
    <property type="nucleotide sequence ID" value="NZ_JAMGBD010000001.1"/>
</dbReference>
<dbReference type="InterPro" id="IPR012340">
    <property type="entry name" value="NA-bd_OB-fold"/>
</dbReference>
<dbReference type="InterPro" id="IPR002059">
    <property type="entry name" value="CSP_DNA-bd"/>
</dbReference>
<organism evidence="2 3">
    <name type="scientific">Sphingomonas alba</name>
    <dbReference type="NCBI Taxonomy" id="2908208"/>
    <lineage>
        <taxon>Bacteria</taxon>
        <taxon>Pseudomonadati</taxon>
        <taxon>Pseudomonadota</taxon>
        <taxon>Alphaproteobacteria</taxon>
        <taxon>Sphingomonadales</taxon>
        <taxon>Sphingomonadaceae</taxon>
        <taxon>Sphingomonas</taxon>
    </lineage>
</organism>
<dbReference type="Gene3D" id="2.40.50.140">
    <property type="entry name" value="Nucleic acid-binding proteins"/>
    <property type="match status" value="1"/>
</dbReference>
<evidence type="ECO:0000313" key="2">
    <source>
        <dbReference type="EMBL" id="MCL6682693.1"/>
    </source>
</evidence>
<dbReference type="PROSITE" id="PS51857">
    <property type="entry name" value="CSD_2"/>
    <property type="match status" value="1"/>
</dbReference>
<reference evidence="2" key="1">
    <citation type="submission" date="2022-05" db="EMBL/GenBank/DDBJ databases">
        <authorList>
            <person name="Jo J.-H."/>
            <person name="Im W.-T."/>
        </authorList>
    </citation>
    <scope>NUCLEOTIDE SEQUENCE</scope>
    <source>
        <strain evidence="2">SE158</strain>
    </source>
</reference>
<dbReference type="Proteomes" id="UP001165363">
    <property type="component" value="Unassembled WGS sequence"/>
</dbReference>
<protein>
    <submittedName>
        <fullName evidence="2">Cold shock domain-containing protein</fullName>
    </submittedName>
</protein>
<feature type="domain" description="CSD" evidence="1">
    <location>
        <begin position="2"/>
        <end position="68"/>
    </location>
</feature>
<dbReference type="Pfam" id="PF00313">
    <property type="entry name" value="CSD"/>
    <property type="match status" value="1"/>
</dbReference>
<sequence length="69" mass="7601">MKLFGIVKSFDKTQGFGSIQPEAGGDALRFENSAIKWDRTDSPKAEQRLSYELGSNSEGKPCAVNLHQI</sequence>
<keyword evidence="3" id="KW-1185">Reference proteome</keyword>
<name>A0ABT0RJD7_9SPHN</name>
<evidence type="ECO:0000259" key="1">
    <source>
        <dbReference type="PROSITE" id="PS51857"/>
    </source>
</evidence>
<dbReference type="SUPFAM" id="SSF50249">
    <property type="entry name" value="Nucleic acid-binding proteins"/>
    <property type="match status" value="1"/>
</dbReference>
<accession>A0ABT0RJD7</accession>
<comment type="caution">
    <text evidence="2">The sequence shown here is derived from an EMBL/GenBank/DDBJ whole genome shotgun (WGS) entry which is preliminary data.</text>
</comment>
<dbReference type="EMBL" id="JAMGBD010000001">
    <property type="protein sequence ID" value="MCL6682693.1"/>
    <property type="molecule type" value="Genomic_DNA"/>
</dbReference>
<gene>
    <name evidence="2" type="ORF">LZ536_02100</name>
</gene>